<evidence type="ECO:0000313" key="2">
    <source>
        <dbReference type="Proteomes" id="UP000016960"/>
    </source>
</evidence>
<accession>U5DK08</accession>
<dbReference type="Proteomes" id="UP000016960">
    <property type="component" value="Unassembled WGS sequence"/>
</dbReference>
<dbReference type="STRING" id="582515.KR51_00025230"/>
<reference evidence="1 2" key="1">
    <citation type="submission" date="2013-05" db="EMBL/GenBank/DDBJ databases">
        <title>Draft genome sequence of Rubidibacter lacunae KORDI 51-2.</title>
        <authorList>
            <person name="Choi D.H."/>
            <person name="Noh J.H."/>
            <person name="Kwon K.-K."/>
            <person name="Lee J.-H."/>
            <person name="Ryu J.-Y."/>
        </authorList>
    </citation>
    <scope>NUCLEOTIDE SEQUENCE [LARGE SCALE GENOMIC DNA]</scope>
    <source>
        <strain evidence="1 2">KORDI 51-2</strain>
    </source>
</reference>
<proteinExistence type="predicted"/>
<organism evidence="1 2">
    <name type="scientific">Rubidibacter lacunae KORDI 51-2</name>
    <dbReference type="NCBI Taxonomy" id="582515"/>
    <lineage>
        <taxon>Bacteria</taxon>
        <taxon>Bacillati</taxon>
        <taxon>Cyanobacteriota</taxon>
        <taxon>Cyanophyceae</taxon>
        <taxon>Oscillatoriophycideae</taxon>
        <taxon>Chroococcales</taxon>
        <taxon>Aphanothecaceae</taxon>
        <taxon>Rubidibacter</taxon>
    </lineage>
</organism>
<dbReference type="InParanoid" id="U5DK08"/>
<dbReference type="EMBL" id="ASSJ01000064">
    <property type="protein sequence ID" value="ERN40914.1"/>
    <property type="molecule type" value="Genomic_DNA"/>
</dbReference>
<evidence type="ECO:0008006" key="3">
    <source>
        <dbReference type="Google" id="ProtNLM"/>
    </source>
</evidence>
<gene>
    <name evidence="1" type="ORF">KR51_00025230</name>
</gene>
<dbReference type="AlphaFoldDB" id="U5DK08"/>
<name>U5DK08_9CHRO</name>
<keyword evidence="2" id="KW-1185">Reference proteome</keyword>
<evidence type="ECO:0000313" key="1">
    <source>
        <dbReference type="EMBL" id="ERN40914.1"/>
    </source>
</evidence>
<protein>
    <recommendedName>
        <fullName evidence="3">Transposase</fullName>
    </recommendedName>
</protein>
<comment type="caution">
    <text evidence="1">The sequence shown here is derived from an EMBL/GenBank/DDBJ whole genome shotgun (WGS) entry which is preliminary data.</text>
</comment>
<sequence length="44" mass="5123">MLFRQQGLLVPFERFSVREILVFIKKCALNLMDLFVDLAKPALV</sequence>